<dbReference type="SUPFAM" id="SSF46785">
    <property type="entry name" value="Winged helix' DNA-binding domain"/>
    <property type="match status" value="1"/>
</dbReference>
<dbReference type="RefSeq" id="WP_054863474.1">
    <property type="nucleotide sequence ID" value="NZ_MWPH01000001.1"/>
</dbReference>
<dbReference type="InterPro" id="IPR014757">
    <property type="entry name" value="Tscrpt_reg_IclR_C"/>
</dbReference>
<dbReference type="InterPro" id="IPR036388">
    <property type="entry name" value="WH-like_DNA-bd_sf"/>
</dbReference>
<evidence type="ECO:0000259" key="4">
    <source>
        <dbReference type="PROSITE" id="PS51077"/>
    </source>
</evidence>
<dbReference type="PANTHER" id="PTHR30136">
    <property type="entry name" value="HELIX-TURN-HELIX TRANSCRIPTIONAL REGULATOR, ICLR FAMILY"/>
    <property type="match status" value="1"/>
</dbReference>
<dbReference type="PROSITE" id="PS51078">
    <property type="entry name" value="ICLR_ED"/>
    <property type="match status" value="1"/>
</dbReference>
<dbReference type="InterPro" id="IPR011991">
    <property type="entry name" value="ArsR-like_HTH"/>
</dbReference>
<evidence type="ECO:0000256" key="3">
    <source>
        <dbReference type="ARBA" id="ARBA00023163"/>
    </source>
</evidence>
<dbReference type="PROSITE" id="PS51077">
    <property type="entry name" value="HTH_ICLR"/>
    <property type="match status" value="1"/>
</dbReference>
<feature type="domain" description="HTH iclR-type" evidence="4">
    <location>
        <begin position="14"/>
        <end position="73"/>
    </location>
</feature>
<proteinExistence type="predicted"/>
<sequence length="265" mass="29555">MHDQRTGSESGKTIKSIETMLEILESIRRREEAGVTEIASDIGMSKSTVHHYVKTLELYNCLEKTNGRYRFGLQFLTYGGQARTGHRLYQLAKDDVDRLAAETGEEVRLAVEQQGYGITLYQSTGEHIDTARSYVGRVEELHCTAAGKAFLAALPENRVDTLLEDLDLKAFTPQTITDRTELEAELEQIRSRDVAFDDEERHEGVRCVAVSITNRSGELLGAISVSGPTARISGERFTTTIPNQLQNIVGVVEVNTTYSEWAEPQ</sequence>
<dbReference type="CDD" id="cd00090">
    <property type="entry name" value="HTH_ARSR"/>
    <property type="match status" value="1"/>
</dbReference>
<keyword evidence="2" id="KW-0238">DNA-binding</keyword>
<feature type="domain" description="IclR-ED" evidence="5">
    <location>
        <begin position="74"/>
        <end position="258"/>
    </location>
</feature>
<comment type="caution">
    <text evidence="6">The sequence shown here is derived from an EMBL/GenBank/DDBJ whole genome shotgun (WGS) entry which is preliminary data.</text>
</comment>
<organism evidence="6 7">
    <name type="scientific">Natronolimnobius baerhuensis</name>
    <dbReference type="NCBI Taxonomy" id="253108"/>
    <lineage>
        <taxon>Archaea</taxon>
        <taxon>Methanobacteriati</taxon>
        <taxon>Methanobacteriota</taxon>
        <taxon>Stenosarchaea group</taxon>
        <taxon>Halobacteria</taxon>
        <taxon>Halobacteriales</taxon>
        <taxon>Natrialbaceae</taxon>
        <taxon>Natronolimnobius</taxon>
    </lineage>
</organism>
<dbReference type="SMART" id="SM00346">
    <property type="entry name" value="HTH_ICLR"/>
    <property type="match status" value="1"/>
</dbReference>
<keyword evidence="1" id="KW-0805">Transcription regulation</keyword>
<dbReference type="PANTHER" id="PTHR30136:SF35">
    <property type="entry name" value="HTH-TYPE TRANSCRIPTIONAL REGULATOR RV1719"/>
    <property type="match status" value="1"/>
</dbReference>
<dbReference type="InterPro" id="IPR050707">
    <property type="entry name" value="HTH_MetabolicPath_Reg"/>
</dbReference>
<dbReference type="OrthoDB" id="14763at2157"/>
<dbReference type="GO" id="GO:0045892">
    <property type="term" value="P:negative regulation of DNA-templated transcription"/>
    <property type="evidence" value="ECO:0007669"/>
    <property type="project" value="TreeGrafter"/>
</dbReference>
<dbReference type="AlphaFoldDB" id="A0A202EB29"/>
<name>A0A202EB29_9EURY</name>
<dbReference type="EMBL" id="MWPH01000001">
    <property type="protein sequence ID" value="OVE85434.1"/>
    <property type="molecule type" value="Genomic_DNA"/>
</dbReference>
<dbReference type="GO" id="GO:0003677">
    <property type="term" value="F:DNA binding"/>
    <property type="evidence" value="ECO:0007669"/>
    <property type="project" value="UniProtKB-KW"/>
</dbReference>
<dbReference type="InterPro" id="IPR005471">
    <property type="entry name" value="Tscrpt_reg_IclR_N"/>
</dbReference>
<reference evidence="6 7" key="1">
    <citation type="submission" date="2017-02" db="EMBL/GenBank/DDBJ databases">
        <title>Natronthermophilus aegyptiacus gen. nov.,sp. nov., an aerobic, extremely halophilic alkalithermophilic archaeon isolated from the athalassohaline Wadi An Natrun, Egypt.</title>
        <authorList>
            <person name="Zhao B."/>
        </authorList>
    </citation>
    <scope>NUCLEOTIDE SEQUENCE [LARGE SCALE GENOMIC DNA]</scope>
    <source>
        <strain evidence="6 7">CGMCC 1.3597</strain>
    </source>
</reference>
<gene>
    <name evidence="6" type="ORF">B2G88_00980</name>
</gene>
<dbReference type="Pfam" id="PF09339">
    <property type="entry name" value="HTH_IclR"/>
    <property type="match status" value="1"/>
</dbReference>
<dbReference type="GO" id="GO:0003700">
    <property type="term" value="F:DNA-binding transcription factor activity"/>
    <property type="evidence" value="ECO:0007669"/>
    <property type="project" value="TreeGrafter"/>
</dbReference>
<dbReference type="Gene3D" id="3.30.450.40">
    <property type="match status" value="1"/>
</dbReference>
<dbReference type="InterPro" id="IPR036390">
    <property type="entry name" value="WH_DNA-bd_sf"/>
</dbReference>
<keyword evidence="7" id="KW-1185">Reference proteome</keyword>
<dbReference type="Gene3D" id="1.10.10.10">
    <property type="entry name" value="Winged helix-like DNA-binding domain superfamily/Winged helix DNA-binding domain"/>
    <property type="match status" value="1"/>
</dbReference>
<dbReference type="Pfam" id="PF01614">
    <property type="entry name" value="IclR_C"/>
    <property type="match status" value="1"/>
</dbReference>
<dbReference type="InterPro" id="IPR029016">
    <property type="entry name" value="GAF-like_dom_sf"/>
</dbReference>
<protein>
    <submittedName>
        <fullName evidence="6">IclR family transcriptional regulator</fullName>
    </submittedName>
</protein>
<evidence type="ECO:0000256" key="1">
    <source>
        <dbReference type="ARBA" id="ARBA00023015"/>
    </source>
</evidence>
<evidence type="ECO:0000313" key="6">
    <source>
        <dbReference type="EMBL" id="OVE85434.1"/>
    </source>
</evidence>
<dbReference type="Proteomes" id="UP000196084">
    <property type="component" value="Unassembled WGS sequence"/>
</dbReference>
<evidence type="ECO:0000259" key="5">
    <source>
        <dbReference type="PROSITE" id="PS51078"/>
    </source>
</evidence>
<evidence type="ECO:0000256" key="2">
    <source>
        <dbReference type="ARBA" id="ARBA00023125"/>
    </source>
</evidence>
<dbReference type="SUPFAM" id="SSF55781">
    <property type="entry name" value="GAF domain-like"/>
    <property type="match status" value="1"/>
</dbReference>
<keyword evidence="3" id="KW-0804">Transcription</keyword>
<accession>A0A202EB29</accession>
<evidence type="ECO:0000313" key="7">
    <source>
        <dbReference type="Proteomes" id="UP000196084"/>
    </source>
</evidence>